<sequence>MMAEFTALAGPSSSLPPVESSGTTSGQPSSSPYGGTVRLTPLPQQSPSHAPPSYDDCVQNTLRASGRLSGLGIMDQSIPWNAPPGETDTPAYQWADAPDTDVEDNEKVCEPVYKTTHALPTIPGHERTTTKESKPAERPKYQIPHNAQREFKSGASEISNEEAKSCVVDMASHRCCYGNKPAKELEVQTIEYSAAARYTLETFVESRTNKRAHIPYQGQAVDGPQGGAPPLLWDVVVEPPERYKAGVKTVKIPHCSIIETCYACSGRGFNKCYRCKGRGKTKCKYCKARGQRGNKYCDYCRGKGRQRCFRCNGHAIISCSVCEAYKQLEFFIEVTSTFKVKEDEYLHHADKRLPRKLLRGTEGITLFEEEKQTVAPLSNFPTMEVNSQSEKLVAKHANVKTERILLQRHKLVGIPIAQVEYTWKEKGGKYWLYGQQRKVWAPDYPQQCCCACRCSII</sequence>
<dbReference type="GeneID" id="119729476"/>
<feature type="region of interest" description="Disordered" evidence="1">
    <location>
        <begin position="1"/>
        <end position="55"/>
    </location>
</feature>
<reference evidence="2" key="1">
    <citation type="submission" date="2022-11" db="UniProtKB">
        <authorList>
            <consortium name="EnsemblMetazoa"/>
        </authorList>
    </citation>
    <scope>IDENTIFICATION</scope>
</reference>
<keyword evidence="3" id="KW-1185">Reference proteome</keyword>
<evidence type="ECO:0000256" key="1">
    <source>
        <dbReference type="SAM" id="MobiDB-lite"/>
    </source>
</evidence>
<accession>A0A914A2Z3</accession>
<dbReference type="OMA" id="GRGFNKC"/>
<feature type="compositionally biased region" description="Low complexity" evidence="1">
    <location>
        <begin position="20"/>
        <end position="36"/>
    </location>
</feature>
<dbReference type="EnsemblMetazoa" id="XM_038202041.1">
    <property type="protein sequence ID" value="XP_038057969.1"/>
    <property type="gene ID" value="LOC119729476"/>
</dbReference>
<dbReference type="PANTHER" id="PTHR48465">
    <property type="entry name" value="PROTEIN SSUH2 HOMOLOG"/>
    <property type="match status" value="1"/>
</dbReference>
<dbReference type="PANTHER" id="PTHR48465:SF1">
    <property type="entry name" value="PROTEIN SSUH2 HOMOLOG"/>
    <property type="match status" value="1"/>
</dbReference>
<organism evidence="2 3">
    <name type="scientific">Patiria miniata</name>
    <name type="common">Bat star</name>
    <name type="synonym">Asterina miniata</name>
    <dbReference type="NCBI Taxonomy" id="46514"/>
    <lineage>
        <taxon>Eukaryota</taxon>
        <taxon>Metazoa</taxon>
        <taxon>Echinodermata</taxon>
        <taxon>Eleutherozoa</taxon>
        <taxon>Asterozoa</taxon>
        <taxon>Asteroidea</taxon>
        <taxon>Valvatacea</taxon>
        <taxon>Valvatida</taxon>
        <taxon>Asterinidae</taxon>
        <taxon>Patiria</taxon>
    </lineage>
</organism>
<evidence type="ECO:0000313" key="2">
    <source>
        <dbReference type="EnsemblMetazoa" id="XP_038057969.1"/>
    </source>
</evidence>
<evidence type="ECO:0000313" key="3">
    <source>
        <dbReference type="Proteomes" id="UP000887568"/>
    </source>
</evidence>
<dbReference type="AlphaFoldDB" id="A0A914A2Z3"/>
<protein>
    <recommendedName>
        <fullName evidence="4">Protein SSUH2 homolog</fullName>
    </recommendedName>
</protein>
<dbReference type="OrthoDB" id="3355217at2759"/>
<name>A0A914A2Z3_PATMI</name>
<dbReference type="InterPro" id="IPR052789">
    <property type="entry name" value="SSUH2_homolog"/>
</dbReference>
<proteinExistence type="predicted"/>
<dbReference type="Proteomes" id="UP000887568">
    <property type="component" value="Unplaced"/>
</dbReference>
<evidence type="ECO:0008006" key="4">
    <source>
        <dbReference type="Google" id="ProtNLM"/>
    </source>
</evidence>
<dbReference type="RefSeq" id="XP_038057969.1">
    <property type="nucleotide sequence ID" value="XM_038202041.1"/>
</dbReference>